<comment type="subcellular location">
    <subcellularLocation>
        <location evidence="3">Secreted</location>
    </subcellularLocation>
    <subcellularLocation>
        <location evidence="3">Bacterial flagellum</location>
    </subcellularLocation>
</comment>
<organism evidence="6 7">
    <name type="scientific">Dinoroseobacter shibae (strain DSM 16493 / NCIMB 14021 / DFL 12)</name>
    <dbReference type="NCBI Taxonomy" id="398580"/>
    <lineage>
        <taxon>Bacteria</taxon>
        <taxon>Pseudomonadati</taxon>
        <taxon>Pseudomonadota</taxon>
        <taxon>Alphaproteobacteria</taxon>
        <taxon>Rhodobacterales</taxon>
        <taxon>Roseobacteraceae</taxon>
        <taxon>Dinoroseobacter</taxon>
    </lineage>
</organism>
<evidence type="ECO:0000256" key="3">
    <source>
        <dbReference type="RuleBase" id="RU362073"/>
    </source>
</evidence>
<keyword evidence="6" id="KW-0282">Flagellum</keyword>
<dbReference type="PANTHER" id="PTHR42792">
    <property type="entry name" value="FLAGELLIN"/>
    <property type="match status" value="1"/>
</dbReference>
<dbReference type="InterPro" id="IPR001492">
    <property type="entry name" value="Flagellin"/>
</dbReference>
<evidence type="ECO:0000256" key="1">
    <source>
        <dbReference type="ARBA" id="ARBA00005709"/>
    </source>
</evidence>
<dbReference type="GO" id="GO:0005576">
    <property type="term" value="C:extracellular region"/>
    <property type="evidence" value="ECO:0007669"/>
    <property type="project" value="UniProtKB-SubCell"/>
</dbReference>
<name>A8LNK0_DINSH</name>
<dbReference type="OrthoDB" id="8328560at2"/>
<dbReference type="PANTHER" id="PTHR42792:SF2">
    <property type="entry name" value="FLAGELLIN"/>
    <property type="match status" value="1"/>
</dbReference>
<keyword evidence="6" id="KW-0969">Cilium</keyword>
<feature type="domain" description="Flagellin N-terminal" evidence="4">
    <location>
        <begin position="4"/>
        <end position="135"/>
    </location>
</feature>
<dbReference type="HOGENOM" id="CLU_011142_1_1_5"/>
<keyword evidence="2 3" id="KW-0975">Bacterial flagellum</keyword>
<dbReference type="KEGG" id="dsh:Dshi_3361"/>
<dbReference type="InterPro" id="IPR001029">
    <property type="entry name" value="Flagellin_N"/>
</dbReference>
<dbReference type="GO" id="GO:0005198">
    <property type="term" value="F:structural molecule activity"/>
    <property type="evidence" value="ECO:0007669"/>
    <property type="project" value="UniProtKB-UniRule"/>
</dbReference>
<dbReference type="RefSeq" id="WP_012180020.1">
    <property type="nucleotide sequence ID" value="NC_009952.1"/>
</dbReference>
<dbReference type="EMBL" id="CP000830">
    <property type="protein sequence ID" value="ABV95094.1"/>
    <property type="molecule type" value="Genomic_DNA"/>
</dbReference>
<evidence type="ECO:0000259" key="5">
    <source>
        <dbReference type="Pfam" id="PF00700"/>
    </source>
</evidence>
<keyword evidence="7" id="KW-1185">Reference proteome</keyword>
<evidence type="ECO:0000256" key="2">
    <source>
        <dbReference type="ARBA" id="ARBA00023143"/>
    </source>
</evidence>
<dbReference type="Pfam" id="PF00700">
    <property type="entry name" value="Flagellin_C"/>
    <property type="match status" value="1"/>
</dbReference>
<dbReference type="eggNOG" id="COG1344">
    <property type="taxonomic scope" value="Bacteria"/>
</dbReference>
<protein>
    <recommendedName>
        <fullName evidence="3">Flagellin</fullName>
    </recommendedName>
</protein>
<dbReference type="Gene3D" id="1.20.1330.10">
    <property type="entry name" value="f41 fragment of flagellin, N-terminal domain"/>
    <property type="match status" value="2"/>
</dbReference>
<dbReference type="GO" id="GO:0009288">
    <property type="term" value="C:bacterial-type flagellum"/>
    <property type="evidence" value="ECO:0007669"/>
    <property type="project" value="UniProtKB-SubCell"/>
</dbReference>
<keyword evidence="6" id="KW-0966">Cell projection</keyword>
<dbReference type="Pfam" id="PF00669">
    <property type="entry name" value="Flagellin_N"/>
    <property type="match status" value="1"/>
</dbReference>
<dbReference type="AlphaFoldDB" id="A8LNK0"/>
<evidence type="ECO:0000313" key="6">
    <source>
        <dbReference type="EMBL" id="ABV95094.1"/>
    </source>
</evidence>
<feature type="domain" description="Flagellin C-terminal" evidence="5">
    <location>
        <begin position="431"/>
        <end position="515"/>
    </location>
</feature>
<dbReference type="SUPFAM" id="SSF64518">
    <property type="entry name" value="Phase 1 flagellin"/>
    <property type="match status" value="1"/>
</dbReference>
<proteinExistence type="inferred from homology"/>
<dbReference type="Proteomes" id="UP000006833">
    <property type="component" value="Chromosome"/>
</dbReference>
<comment type="function">
    <text evidence="3">Flagellin is the subunit protein which polymerizes to form the filaments of bacterial flagella.</text>
</comment>
<gene>
    <name evidence="6" type="primary">fliC</name>
    <name evidence="6" type="ordered locus">Dshi_3361</name>
</gene>
<evidence type="ECO:0000259" key="4">
    <source>
        <dbReference type="Pfam" id="PF00669"/>
    </source>
</evidence>
<keyword evidence="3" id="KW-0964">Secreted</keyword>
<evidence type="ECO:0000313" key="7">
    <source>
        <dbReference type="Proteomes" id="UP000006833"/>
    </source>
</evidence>
<comment type="similarity">
    <text evidence="1 3">Belongs to the bacterial flagellin family.</text>
</comment>
<dbReference type="STRING" id="398580.Dshi_3361"/>
<sequence>MSSILTNNSAMVALQTLKSINSNLSKTQDEISTGKSVATAKDNAAIWSISKVMEADVKGFKAISESLSLGESTVAVARNASETVTDLLTEIKGKIVASQEENVDRAKIQTDIDALKEQIGSVISAAQFNGKNLVNSYDQSSILSSLDRDSSGTVTANSISFTGQNLTSASGTLETASALDRIGTIDDAGTYTVGNGASLTNTANTTDLVLANDLADSATLNISFGDQQFSYTNTTGSAIAVADLSNIVAAGLSNLGVEGVTTTSDGVDTVTIASTNKFEAIAIQGSSSGATTVDVNGAGAGVEETLVARAETVSLGGAGNTGGVVNEGDGFQIALGGQAFNYVAKDGDTLNDVATGLKRVLDAGGLEGIEVKVNISDDPTIDPPTIQIDNDGATAVALTVDDGADGVASGGLVGLDGIDVTTQEGAENALANIESLIETSIDAAAQFGSVQSRIETQSDFIGKLTDSLKSGIGSLVDADMEEASARLQALQVQQQLGTQSLSIANQAPQNILALFR</sequence>
<accession>A8LNK0</accession>
<dbReference type="InterPro" id="IPR046358">
    <property type="entry name" value="Flagellin_C"/>
</dbReference>
<reference evidence="7" key="1">
    <citation type="journal article" date="2010" name="ISME J.">
        <title>The complete genome sequence of the algal symbiont Dinoroseobacter shibae: a hitchhiker's guide to life in the sea.</title>
        <authorList>
            <person name="Wagner-Dobler I."/>
            <person name="Ballhausen B."/>
            <person name="Berger M."/>
            <person name="Brinkhoff T."/>
            <person name="Buchholz I."/>
            <person name="Bunk B."/>
            <person name="Cypionka H."/>
            <person name="Daniel R."/>
            <person name="Drepper T."/>
            <person name="Gerdts G."/>
            <person name="Hahnke S."/>
            <person name="Han C."/>
            <person name="Jahn D."/>
            <person name="Kalhoefer D."/>
            <person name="Kiss H."/>
            <person name="Klenk H.P."/>
            <person name="Kyrpides N."/>
            <person name="Liebl W."/>
            <person name="Liesegang H."/>
            <person name="Meincke L."/>
            <person name="Pati A."/>
            <person name="Petersen J."/>
            <person name="Piekarski T."/>
            <person name="Pommerenke C."/>
            <person name="Pradella S."/>
            <person name="Pukall R."/>
            <person name="Rabus R."/>
            <person name="Stackebrandt E."/>
            <person name="Thole S."/>
            <person name="Thompson L."/>
            <person name="Tielen P."/>
            <person name="Tomasch J."/>
            <person name="von Jan M."/>
            <person name="Wanphrut N."/>
            <person name="Wichels A."/>
            <person name="Zech H."/>
            <person name="Simon M."/>
        </authorList>
    </citation>
    <scope>NUCLEOTIDE SEQUENCE [LARGE SCALE GENOMIC DNA]</scope>
    <source>
        <strain evidence="7">DSM 16493 / NCIMB 14021 / DFL 12</strain>
    </source>
</reference>